<proteinExistence type="predicted"/>
<evidence type="ECO:0000313" key="1">
    <source>
        <dbReference type="EMBL" id="GAG53169.1"/>
    </source>
</evidence>
<accession>X0YBF8</accession>
<feature type="non-terminal residue" evidence="1">
    <location>
        <position position="231"/>
    </location>
</feature>
<dbReference type="AlphaFoldDB" id="X0YBF8"/>
<comment type="caution">
    <text evidence="1">The sequence shown here is derived from an EMBL/GenBank/DDBJ whole genome shotgun (WGS) entry which is preliminary data.</text>
</comment>
<organism evidence="1">
    <name type="scientific">marine sediment metagenome</name>
    <dbReference type="NCBI Taxonomy" id="412755"/>
    <lineage>
        <taxon>unclassified sequences</taxon>
        <taxon>metagenomes</taxon>
        <taxon>ecological metagenomes</taxon>
    </lineage>
</organism>
<name>X0YBF8_9ZZZZ</name>
<protein>
    <submittedName>
        <fullName evidence="1">Uncharacterized protein</fullName>
    </submittedName>
</protein>
<dbReference type="EMBL" id="BARS01052402">
    <property type="protein sequence ID" value="GAG53169.1"/>
    <property type="molecule type" value="Genomic_DNA"/>
</dbReference>
<reference evidence="1" key="1">
    <citation type="journal article" date="2014" name="Front. Microbiol.">
        <title>High frequency of phylogenetically diverse reductive dehalogenase-homologous genes in deep subseafloor sedimentary metagenomes.</title>
        <authorList>
            <person name="Kawai M."/>
            <person name="Futagami T."/>
            <person name="Toyoda A."/>
            <person name="Takaki Y."/>
            <person name="Nishi S."/>
            <person name="Hori S."/>
            <person name="Arai W."/>
            <person name="Tsubouchi T."/>
            <person name="Morono Y."/>
            <person name="Uchiyama I."/>
            <person name="Ito T."/>
            <person name="Fujiyama A."/>
            <person name="Inagaki F."/>
            <person name="Takami H."/>
        </authorList>
    </citation>
    <scope>NUCLEOTIDE SEQUENCE</scope>
    <source>
        <strain evidence="1">Expedition CK06-06</strain>
    </source>
</reference>
<gene>
    <name evidence="1" type="ORF">S01H1_77914</name>
</gene>
<sequence>TKLNKILVVVFVIALSMGVAIGQDDAPTGWSFGGVPAIAYNSDTGFLYGAILDIYNYGDGSKYPDYMYTTRLTWTRTTKGSGENIIFFDSKYLLPYDVRITAEAAYLTEQALPFYGFNGDNNPAHEIEDDDAYKSRIYYRHERNIAKFTTDFQKNLFIPNLRGILGLAYYKTEVATVDTAKLNDGKDAEDRLPEVTIMYDDYVTRGAISADEAAGGNTNYVKLGLVYDSRD</sequence>
<feature type="non-terminal residue" evidence="1">
    <location>
        <position position="1"/>
    </location>
</feature>